<evidence type="ECO:0008006" key="3">
    <source>
        <dbReference type="Google" id="ProtNLM"/>
    </source>
</evidence>
<proteinExistence type="predicted"/>
<reference evidence="1 2" key="2">
    <citation type="journal article" date="2017" name="Front. Plant Sci.">
        <title>Gene Classification and Mining of Molecular Markers Useful in Red Clover (Trifolium pratense) Breeding.</title>
        <authorList>
            <person name="Istvanek J."/>
            <person name="Dluhosova J."/>
            <person name="Dluhos P."/>
            <person name="Patkova L."/>
            <person name="Nedelnik J."/>
            <person name="Repkova J."/>
        </authorList>
    </citation>
    <scope>NUCLEOTIDE SEQUENCE [LARGE SCALE GENOMIC DNA]</scope>
    <source>
        <strain evidence="2">cv. Tatra</strain>
        <tissue evidence="1">Young leaves</tissue>
    </source>
</reference>
<dbReference type="Proteomes" id="UP000236291">
    <property type="component" value="Unassembled WGS sequence"/>
</dbReference>
<evidence type="ECO:0000313" key="2">
    <source>
        <dbReference type="Proteomes" id="UP000236291"/>
    </source>
</evidence>
<dbReference type="CDD" id="cd09272">
    <property type="entry name" value="RNase_HI_RT_Ty1"/>
    <property type="match status" value="1"/>
</dbReference>
<feature type="non-terminal residue" evidence="1">
    <location>
        <position position="45"/>
    </location>
</feature>
<gene>
    <name evidence="1" type="ORF">L195_g064532</name>
</gene>
<evidence type="ECO:0000313" key="1">
    <source>
        <dbReference type="EMBL" id="PNX69655.1"/>
    </source>
</evidence>
<name>A0A2K3KTQ5_TRIPR</name>
<dbReference type="EMBL" id="ASHM01254769">
    <property type="protein sequence ID" value="PNX69655.1"/>
    <property type="molecule type" value="Genomic_DNA"/>
</dbReference>
<organism evidence="1 2">
    <name type="scientific">Trifolium pratense</name>
    <name type="common">Red clover</name>
    <dbReference type="NCBI Taxonomy" id="57577"/>
    <lineage>
        <taxon>Eukaryota</taxon>
        <taxon>Viridiplantae</taxon>
        <taxon>Streptophyta</taxon>
        <taxon>Embryophyta</taxon>
        <taxon>Tracheophyta</taxon>
        <taxon>Spermatophyta</taxon>
        <taxon>Magnoliopsida</taxon>
        <taxon>eudicotyledons</taxon>
        <taxon>Gunneridae</taxon>
        <taxon>Pentapetalae</taxon>
        <taxon>rosids</taxon>
        <taxon>fabids</taxon>
        <taxon>Fabales</taxon>
        <taxon>Fabaceae</taxon>
        <taxon>Papilionoideae</taxon>
        <taxon>50 kb inversion clade</taxon>
        <taxon>NPAAA clade</taxon>
        <taxon>Hologalegina</taxon>
        <taxon>IRL clade</taxon>
        <taxon>Trifolieae</taxon>
        <taxon>Trifolium</taxon>
    </lineage>
</organism>
<protein>
    <recommendedName>
        <fullName evidence="3">Copia protein</fullName>
    </recommendedName>
</protein>
<reference evidence="1 2" key="1">
    <citation type="journal article" date="2014" name="Am. J. Bot.">
        <title>Genome assembly and annotation for red clover (Trifolium pratense; Fabaceae).</title>
        <authorList>
            <person name="Istvanek J."/>
            <person name="Jaros M."/>
            <person name="Krenek A."/>
            <person name="Repkova J."/>
        </authorList>
    </citation>
    <scope>NUCLEOTIDE SEQUENCE [LARGE SCALE GENOMIC DNA]</scope>
    <source>
        <strain evidence="2">cv. Tatra</strain>
        <tissue evidence="1">Young leaves</tissue>
    </source>
</reference>
<accession>A0A2K3KTQ5</accession>
<sequence length="45" mass="5276">MHGRMKHIDVRYYFLRDLVKDGTLELKHCSTSDQIADAMTKPLKL</sequence>
<dbReference type="AlphaFoldDB" id="A0A2K3KTQ5"/>
<comment type="caution">
    <text evidence="1">The sequence shown here is derived from an EMBL/GenBank/DDBJ whole genome shotgun (WGS) entry which is preliminary data.</text>
</comment>